<comment type="caution">
    <text evidence="2">The sequence shown here is derived from an EMBL/GenBank/DDBJ whole genome shotgun (WGS) entry which is preliminary data.</text>
</comment>
<evidence type="ECO:0000313" key="2">
    <source>
        <dbReference type="EMBL" id="KAK3257100.1"/>
    </source>
</evidence>
<protein>
    <submittedName>
        <fullName evidence="2">Uncharacterized protein</fullName>
    </submittedName>
</protein>
<reference evidence="2 3" key="1">
    <citation type="journal article" date="2015" name="Genome Biol. Evol.">
        <title>Comparative Genomics of a Bacterivorous Green Alga Reveals Evolutionary Causalities and Consequences of Phago-Mixotrophic Mode of Nutrition.</title>
        <authorList>
            <person name="Burns J.A."/>
            <person name="Paasch A."/>
            <person name="Narechania A."/>
            <person name="Kim E."/>
        </authorList>
    </citation>
    <scope>NUCLEOTIDE SEQUENCE [LARGE SCALE GENOMIC DNA]</scope>
    <source>
        <strain evidence="2 3">PLY_AMNH</strain>
    </source>
</reference>
<keyword evidence="3" id="KW-1185">Reference proteome</keyword>
<gene>
    <name evidence="2" type="ORF">CYMTET_33802</name>
</gene>
<proteinExistence type="predicted"/>
<dbReference type="EMBL" id="LGRX02021026">
    <property type="protein sequence ID" value="KAK3257100.1"/>
    <property type="molecule type" value="Genomic_DNA"/>
</dbReference>
<name>A0AAE0FCG1_9CHLO</name>
<feature type="compositionally biased region" description="Basic and acidic residues" evidence="1">
    <location>
        <begin position="310"/>
        <end position="321"/>
    </location>
</feature>
<evidence type="ECO:0000256" key="1">
    <source>
        <dbReference type="SAM" id="MobiDB-lite"/>
    </source>
</evidence>
<dbReference type="Proteomes" id="UP001190700">
    <property type="component" value="Unassembled WGS sequence"/>
</dbReference>
<sequence>MGGWNTENIALAAKHQSHTLTASTAHKLDDSPYLGLIVLHEPLRRVLLLVDNCDFSSTTNVVLLSKWFPLYFHKLLTCYMKAEENLFIPWLQCKSKGFVDTHVEDRKVVLGELDLIERLLSKAAESIKEFGSSTLLYQIEKKMYIVSDTLRRIMTEQEVTLPNTIRDCFTEKEHIRITQRFMKSFGWEGSKVFLPLVSFSVDVVGGYGDKFPLGSELAKRYFPYALQRMAGSALPESMGHVKSKALQRMDGITESAVAAWSEVVSISLCESEAYVQSTVEAVGLTAGGGRSHRAFQPVRSGRGRTHHKLKGGEKEPVGLHTHRDGGIVECEEGGERGLLSIERLKYIWHKAGEDGGRVHLVPMNALDFAAQALLRNVLGVLRVERESDE</sequence>
<organism evidence="2 3">
    <name type="scientific">Cymbomonas tetramitiformis</name>
    <dbReference type="NCBI Taxonomy" id="36881"/>
    <lineage>
        <taxon>Eukaryota</taxon>
        <taxon>Viridiplantae</taxon>
        <taxon>Chlorophyta</taxon>
        <taxon>Pyramimonadophyceae</taxon>
        <taxon>Pyramimonadales</taxon>
        <taxon>Pyramimonadaceae</taxon>
        <taxon>Cymbomonas</taxon>
    </lineage>
</organism>
<evidence type="ECO:0000313" key="3">
    <source>
        <dbReference type="Proteomes" id="UP001190700"/>
    </source>
</evidence>
<accession>A0AAE0FCG1</accession>
<dbReference type="AlphaFoldDB" id="A0AAE0FCG1"/>
<feature type="region of interest" description="Disordered" evidence="1">
    <location>
        <begin position="293"/>
        <end position="321"/>
    </location>
</feature>